<accession>A0A934V0F2</accession>
<dbReference type="Pfam" id="PF00202">
    <property type="entry name" value="Aminotran_3"/>
    <property type="match status" value="1"/>
</dbReference>
<dbReference type="Proteomes" id="UP000778970">
    <property type="component" value="Unassembled WGS sequence"/>
</dbReference>
<comment type="cofactor">
    <cofactor evidence="1">
        <name>pyridoxal 5'-phosphate</name>
        <dbReference type="ChEBI" id="CHEBI:597326"/>
    </cofactor>
</comment>
<dbReference type="AlphaFoldDB" id="A0A934V0F2"/>
<reference evidence="7" key="1">
    <citation type="submission" date="2017-08" db="EMBL/GenBank/DDBJ databases">
        <authorList>
            <person name="Imhoff J.F."/>
            <person name="Rahn T."/>
            <person name="Kuenzel S."/>
            <person name="Neulinger S.C."/>
        </authorList>
    </citation>
    <scope>NUCLEOTIDE SEQUENCE</scope>
    <source>
        <strain evidence="7">DSM 9154</strain>
    </source>
</reference>
<dbReference type="EMBL" id="NRRE01000023">
    <property type="protein sequence ID" value="MBK1697345.1"/>
    <property type="molecule type" value="Genomic_DNA"/>
</dbReference>
<evidence type="ECO:0000256" key="5">
    <source>
        <dbReference type="RuleBase" id="RU003560"/>
    </source>
</evidence>
<sequence length="461" mass="49940">MTNAQNAAPQRTRHEAHPPSHLFYQGRQRRPLIDRADGLYIWDVHGRCYLDGSSGAMVSNIGHSNPHVLQAMQAQMARATFAYRLHFENAPAEELAARVADRLPGDLDRVFFVSGGSEAVESAIKLARQWAVATDQDSRWKVITRQPSYHGSTLGALAITGYEPLNAPFRPMMREMPAIPAPTAYLDRDALSMEERGRRYADLLADEIERQGPDSVLAFIMEPVGGASTGALVAPDSYYTRVAEICRHYGVLLIYDEVMSGAGRTGAFVAAEHWGITPDIMVLSKGFAAGYAPLGAMAAPGRLVEPVLDAGGFLHGYTYAGNPLACAAGLAVLEEIDRKHLIDNAAIRGTSLLQRLAELKERFPFIGDVRGKGLLTAIELVADRETMAVLPPSLNAHARVVELAYERGLIVYSRRTRGGMEGDHIMVCPPMIVTEAQLDELVGMLAAALAAFAREAGLPGG</sequence>
<dbReference type="Gene3D" id="3.40.640.10">
    <property type="entry name" value="Type I PLP-dependent aspartate aminotransferase-like (Major domain)"/>
    <property type="match status" value="1"/>
</dbReference>
<dbReference type="Gene3D" id="3.90.1150.10">
    <property type="entry name" value="Aspartate Aminotransferase, domain 1"/>
    <property type="match status" value="1"/>
</dbReference>
<reference evidence="7" key="2">
    <citation type="journal article" date="2020" name="Microorganisms">
        <title>Osmotic Adaptation and Compatible Solute Biosynthesis of Phototrophic Bacteria as Revealed from Genome Analyses.</title>
        <authorList>
            <person name="Imhoff J.F."/>
            <person name="Rahn T."/>
            <person name="Kunzel S."/>
            <person name="Keller A."/>
            <person name="Neulinger S.C."/>
        </authorList>
    </citation>
    <scope>NUCLEOTIDE SEQUENCE</scope>
    <source>
        <strain evidence="7">DSM 9154</strain>
    </source>
</reference>
<keyword evidence="8" id="KW-1185">Reference proteome</keyword>
<keyword evidence="4 5" id="KW-0663">Pyridoxal phosphate</keyword>
<proteinExistence type="inferred from homology"/>
<organism evidence="7 8">
    <name type="scientific">Rhodovibrio salinarum</name>
    <dbReference type="NCBI Taxonomy" id="1087"/>
    <lineage>
        <taxon>Bacteria</taxon>
        <taxon>Pseudomonadati</taxon>
        <taxon>Pseudomonadota</taxon>
        <taxon>Alphaproteobacteria</taxon>
        <taxon>Rhodospirillales</taxon>
        <taxon>Rhodovibrionaceae</taxon>
        <taxon>Rhodovibrio</taxon>
    </lineage>
</organism>
<dbReference type="PANTHER" id="PTHR43094:SF1">
    <property type="entry name" value="AMINOTRANSFERASE CLASS-III"/>
    <property type="match status" value="1"/>
</dbReference>
<dbReference type="InterPro" id="IPR049704">
    <property type="entry name" value="Aminotrans_3_PPA_site"/>
</dbReference>
<evidence type="ECO:0000256" key="4">
    <source>
        <dbReference type="ARBA" id="ARBA00022898"/>
    </source>
</evidence>
<dbReference type="CDD" id="cd00610">
    <property type="entry name" value="OAT_like"/>
    <property type="match status" value="1"/>
</dbReference>
<feature type="region of interest" description="Disordered" evidence="6">
    <location>
        <begin position="1"/>
        <end position="27"/>
    </location>
</feature>
<dbReference type="RefSeq" id="WP_051431833.1">
    <property type="nucleotide sequence ID" value="NZ_NRRE01000023.1"/>
</dbReference>
<gene>
    <name evidence="7" type="ORF">CKO21_08800</name>
</gene>
<evidence type="ECO:0000256" key="2">
    <source>
        <dbReference type="ARBA" id="ARBA00008954"/>
    </source>
</evidence>
<protein>
    <submittedName>
        <fullName evidence="7">Aspartate aminotransferase family protein</fullName>
    </submittedName>
</protein>
<evidence type="ECO:0000256" key="3">
    <source>
        <dbReference type="ARBA" id="ARBA00022576"/>
    </source>
</evidence>
<evidence type="ECO:0000313" key="8">
    <source>
        <dbReference type="Proteomes" id="UP000778970"/>
    </source>
</evidence>
<dbReference type="PROSITE" id="PS00600">
    <property type="entry name" value="AA_TRANSFER_CLASS_3"/>
    <property type="match status" value="1"/>
</dbReference>
<name>A0A934V0F2_9PROT</name>
<dbReference type="InterPro" id="IPR015421">
    <property type="entry name" value="PyrdxlP-dep_Trfase_major"/>
</dbReference>
<comment type="caution">
    <text evidence="7">The sequence shown here is derived from an EMBL/GenBank/DDBJ whole genome shotgun (WGS) entry which is preliminary data.</text>
</comment>
<keyword evidence="3 7" id="KW-0032">Aminotransferase</keyword>
<dbReference type="InterPro" id="IPR005814">
    <property type="entry name" value="Aminotrans_3"/>
</dbReference>
<dbReference type="InterPro" id="IPR015422">
    <property type="entry name" value="PyrdxlP-dep_Trfase_small"/>
</dbReference>
<dbReference type="GO" id="GO:0008483">
    <property type="term" value="F:transaminase activity"/>
    <property type="evidence" value="ECO:0007669"/>
    <property type="project" value="UniProtKB-KW"/>
</dbReference>
<dbReference type="FunFam" id="3.40.640.10:FF:000004">
    <property type="entry name" value="Acetylornithine aminotransferase"/>
    <property type="match status" value="1"/>
</dbReference>
<comment type="similarity">
    <text evidence="2 5">Belongs to the class-III pyridoxal-phosphate-dependent aminotransferase family.</text>
</comment>
<evidence type="ECO:0000313" key="7">
    <source>
        <dbReference type="EMBL" id="MBK1697345.1"/>
    </source>
</evidence>
<evidence type="ECO:0000256" key="6">
    <source>
        <dbReference type="SAM" id="MobiDB-lite"/>
    </source>
</evidence>
<dbReference type="GO" id="GO:0030170">
    <property type="term" value="F:pyridoxal phosphate binding"/>
    <property type="evidence" value="ECO:0007669"/>
    <property type="project" value="InterPro"/>
</dbReference>
<evidence type="ECO:0000256" key="1">
    <source>
        <dbReference type="ARBA" id="ARBA00001933"/>
    </source>
</evidence>
<dbReference type="SUPFAM" id="SSF53383">
    <property type="entry name" value="PLP-dependent transferases"/>
    <property type="match status" value="1"/>
</dbReference>
<dbReference type="InterPro" id="IPR015424">
    <property type="entry name" value="PyrdxlP-dep_Trfase"/>
</dbReference>
<dbReference type="PANTHER" id="PTHR43094">
    <property type="entry name" value="AMINOTRANSFERASE"/>
    <property type="match status" value="1"/>
</dbReference>
<keyword evidence="3 7" id="KW-0808">Transferase</keyword>